<dbReference type="OrthoDB" id="9802328at2"/>
<evidence type="ECO:0000256" key="4">
    <source>
        <dbReference type="ARBA" id="ARBA00022679"/>
    </source>
</evidence>
<dbReference type="SUPFAM" id="SSF53383">
    <property type="entry name" value="PLP-dependent transferases"/>
    <property type="match status" value="1"/>
</dbReference>
<comment type="caution">
    <text evidence="8">The sequence shown here is derived from an EMBL/GenBank/DDBJ whole genome shotgun (WGS) entry which is preliminary data.</text>
</comment>
<dbReference type="GO" id="GO:0006520">
    <property type="term" value="P:amino acid metabolic process"/>
    <property type="evidence" value="ECO:0007669"/>
    <property type="project" value="InterPro"/>
</dbReference>
<keyword evidence="3 6" id="KW-0032">Aminotransferase</keyword>
<dbReference type="InterPro" id="IPR015422">
    <property type="entry name" value="PyrdxlP-dep_Trfase_small"/>
</dbReference>
<evidence type="ECO:0000256" key="5">
    <source>
        <dbReference type="ARBA" id="ARBA00022898"/>
    </source>
</evidence>
<evidence type="ECO:0000256" key="3">
    <source>
        <dbReference type="ARBA" id="ARBA00022576"/>
    </source>
</evidence>
<dbReference type="NCBIfam" id="NF005588">
    <property type="entry name" value="PRK07309.1"/>
    <property type="match status" value="1"/>
</dbReference>
<keyword evidence="5" id="KW-0663">Pyridoxal phosphate</keyword>
<keyword evidence="9" id="KW-1185">Reference proteome</keyword>
<dbReference type="InterPro" id="IPR004838">
    <property type="entry name" value="NHTrfase_class1_PyrdxlP-BS"/>
</dbReference>
<organism evidence="8 9">
    <name type="scientific">Paucilactobacillus suebicus DSM 5007 = KCTC 3549</name>
    <dbReference type="NCBI Taxonomy" id="1423807"/>
    <lineage>
        <taxon>Bacteria</taxon>
        <taxon>Bacillati</taxon>
        <taxon>Bacillota</taxon>
        <taxon>Bacilli</taxon>
        <taxon>Lactobacillales</taxon>
        <taxon>Lactobacillaceae</taxon>
        <taxon>Paucilactobacillus</taxon>
    </lineage>
</organism>
<dbReference type="Gene3D" id="3.40.640.10">
    <property type="entry name" value="Type I PLP-dependent aspartate aminotransferase-like (Major domain)"/>
    <property type="match status" value="1"/>
</dbReference>
<evidence type="ECO:0000256" key="6">
    <source>
        <dbReference type="RuleBase" id="RU000481"/>
    </source>
</evidence>
<dbReference type="EC" id="2.6.1.-" evidence="6"/>
<dbReference type="EMBL" id="AZGF01000035">
    <property type="protein sequence ID" value="KRM09804.1"/>
    <property type="molecule type" value="Genomic_DNA"/>
</dbReference>
<dbReference type="InterPro" id="IPR004839">
    <property type="entry name" value="Aminotransferase_I/II_large"/>
</dbReference>
<protein>
    <recommendedName>
        <fullName evidence="6">Aminotransferase</fullName>
        <ecNumber evidence="6">2.6.1.-</ecNumber>
    </recommendedName>
</protein>
<comment type="similarity">
    <text evidence="2 6">Belongs to the class-I pyridoxal-phosphate-dependent aminotransferase family.</text>
</comment>
<dbReference type="InterPro" id="IPR015424">
    <property type="entry name" value="PyrdxlP-dep_Trfase"/>
</dbReference>
<accession>A0A0R1W5E1</accession>
<evidence type="ECO:0000313" key="9">
    <source>
        <dbReference type="Proteomes" id="UP000051820"/>
    </source>
</evidence>
<dbReference type="GO" id="GO:0008483">
    <property type="term" value="F:transaminase activity"/>
    <property type="evidence" value="ECO:0007669"/>
    <property type="project" value="UniProtKB-KW"/>
</dbReference>
<evidence type="ECO:0000256" key="1">
    <source>
        <dbReference type="ARBA" id="ARBA00001933"/>
    </source>
</evidence>
<evidence type="ECO:0000313" key="8">
    <source>
        <dbReference type="EMBL" id="KRM09804.1"/>
    </source>
</evidence>
<dbReference type="PANTHER" id="PTHR46383">
    <property type="entry name" value="ASPARTATE AMINOTRANSFERASE"/>
    <property type="match status" value="1"/>
</dbReference>
<dbReference type="PANTHER" id="PTHR46383:SF4">
    <property type="entry name" value="AMINOTRANSFERASE"/>
    <property type="match status" value="1"/>
</dbReference>
<dbReference type="RefSeq" id="WP_010621757.1">
    <property type="nucleotide sequence ID" value="NZ_AZGF01000035.1"/>
</dbReference>
<dbReference type="InterPro" id="IPR015421">
    <property type="entry name" value="PyrdxlP-dep_Trfase_major"/>
</dbReference>
<comment type="cofactor">
    <cofactor evidence="1 6">
        <name>pyridoxal 5'-phosphate</name>
        <dbReference type="ChEBI" id="CHEBI:597326"/>
    </cofactor>
</comment>
<dbReference type="eggNOG" id="COG0436">
    <property type="taxonomic scope" value="Bacteria"/>
</dbReference>
<dbReference type="Proteomes" id="UP000051820">
    <property type="component" value="Unassembled WGS sequence"/>
</dbReference>
<sequence>MSLYRKDLNNQLKNIEVSEIRQFDEATSSIPDILKLTLGEPDFNIPKHVQTAAKEAIDDNFSHYTSNAGTPEVRKAAADFQNKKYGLHYKPENVITTVGASEAIAAALGTILNPGDGVIVPAPIYSAYTPLINFYHGTEVRVNTRSNNFVLTPAMIDQTIAAHPDINFKAVILNYPSNPTGVTYRKEELEALVDVFKKHNLWVVSDEIYSELTYGAKHTSIAALIPHQTILISGLSKSHAMTGWRIGFIFADADLINEIKKVHQYMVTAATSIVQKAAVEALNNGADDGLEMAKQYIKRRDYVYKEMSDMGFEIARPDGAFYIFAKIPAAFNQDSMAFCKDLAQKNHLALIPGHAFGEEGEGYLRLSYASDMDKLQEAMHRLRAYIENPANQVN</sequence>
<dbReference type="FunFam" id="3.40.640.10:FF:000033">
    <property type="entry name" value="Aspartate aminotransferase"/>
    <property type="match status" value="1"/>
</dbReference>
<dbReference type="InterPro" id="IPR050596">
    <property type="entry name" value="AspAT/PAT-like"/>
</dbReference>
<name>A0A0R1W5E1_9LACO</name>
<reference evidence="8 9" key="1">
    <citation type="journal article" date="2015" name="Genome Announc.">
        <title>Expanding the biotechnology potential of lactobacilli through comparative genomics of 213 strains and associated genera.</title>
        <authorList>
            <person name="Sun Z."/>
            <person name="Harris H.M."/>
            <person name="McCann A."/>
            <person name="Guo C."/>
            <person name="Argimon S."/>
            <person name="Zhang W."/>
            <person name="Yang X."/>
            <person name="Jeffery I.B."/>
            <person name="Cooney J.C."/>
            <person name="Kagawa T.F."/>
            <person name="Liu W."/>
            <person name="Song Y."/>
            <person name="Salvetti E."/>
            <person name="Wrobel A."/>
            <person name="Rasinkangas P."/>
            <person name="Parkhill J."/>
            <person name="Rea M.C."/>
            <person name="O'Sullivan O."/>
            <person name="Ritari J."/>
            <person name="Douillard F.P."/>
            <person name="Paul Ross R."/>
            <person name="Yang R."/>
            <person name="Briner A.E."/>
            <person name="Felis G.E."/>
            <person name="de Vos W.M."/>
            <person name="Barrangou R."/>
            <person name="Klaenhammer T.R."/>
            <person name="Caufield P.W."/>
            <person name="Cui Y."/>
            <person name="Zhang H."/>
            <person name="O'Toole P.W."/>
        </authorList>
    </citation>
    <scope>NUCLEOTIDE SEQUENCE [LARGE SCALE GENOMIC DNA]</scope>
    <source>
        <strain evidence="8 9">DSM 5007</strain>
    </source>
</reference>
<keyword evidence="4 6" id="KW-0808">Transferase</keyword>
<dbReference type="Gene3D" id="3.90.1150.10">
    <property type="entry name" value="Aspartate Aminotransferase, domain 1"/>
    <property type="match status" value="1"/>
</dbReference>
<dbReference type="GO" id="GO:0030170">
    <property type="term" value="F:pyridoxal phosphate binding"/>
    <property type="evidence" value="ECO:0007669"/>
    <property type="project" value="InterPro"/>
</dbReference>
<gene>
    <name evidence="8" type="ORF">FD16_GL001562</name>
</gene>
<evidence type="ECO:0000256" key="2">
    <source>
        <dbReference type="ARBA" id="ARBA00007441"/>
    </source>
</evidence>
<feature type="domain" description="Aminotransferase class I/classII large" evidence="7">
    <location>
        <begin position="32"/>
        <end position="382"/>
    </location>
</feature>
<dbReference type="Pfam" id="PF00155">
    <property type="entry name" value="Aminotran_1_2"/>
    <property type="match status" value="1"/>
</dbReference>
<evidence type="ECO:0000259" key="7">
    <source>
        <dbReference type="Pfam" id="PF00155"/>
    </source>
</evidence>
<dbReference type="STRING" id="1423807.FD16_GL001562"/>
<dbReference type="PATRIC" id="fig|1423807.3.peg.1601"/>
<proteinExistence type="inferred from homology"/>
<dbReference type="CDD" id="cd00609">
    <property type="entry name" value="AAT_like"/>
    <property type="match status" value="1"/>
</dbReference>
<dbReference type="PROSITE" id="PS00105">
    <property type="entry name" value="AA_TRANSFER_CLASS_1"/>
    <property type="match status" value="1"/>
</dbReference>
<dbReference type="AlphaFoldDB" id="A0A0R1W5E1"/>